<dbReference type="Proteomes" id="UP001612415">
    <property type="component" value="Unassembled WGS sequence"/>
</dbReference>
<comment type="caution">
    <text evidence="2">The sequence shown here is derived from an EMBL/GenBank/DDBJ whole genome shotgun (WGS) entry which is preliminary data.</text>
</comment>
<evidence type="ECO:0000256" key="1">
    <source>
        <dbReference type="SAM" id="Phobius"/>
    </source>
</evidence>
<organism evidence="2 3">
    <name type="scientific">Streptomyces cellulosae</name>
    <dbReference type="NCBI Taxonomy" id="1968"/>
    <lineage>
        <taxon>Bacteria</taxon>
        <taxon>Bacillati</taxon>
        <taxon>Actinomycetota</taxon>
        <taxon>Actinomycetes</taxon>
        <taxon>Kitasatosporales</taxon>
        <taxon>Streptomycetaceae</taxon>
        <taxon>Streptomyces</taxon>
    </lineage>
</organism>
<protein>
    <recommendedName>
        <fullName evidence="4">Integral membrane protein</fullName>
    </recommendedName>
</protein>
<feature type="transmembrane region" description="Helical" evidence="1">
    <location>
        <begin position="48"/>
        <end position="67"/>
    </location>
</feature>
<name>A0ABW7Y7E6_STRCE</name>
<evidence type="ECO:0000313" key="3">
    <source>
        <dbReference type="Proteomes" id="UP001612415"/>
    </source>
</evidence>
<keyword evidence="1" id="KW-0472">Membrane</keyword>
<keyword evidence="1" id="KW-1133">Transmembrane helix</keyword>
<gene>
    <name evidence="2" type="ORF">ACIA8P_24740</name>
</gene>
<sequence>MTDPDRSVGTLTRAVRHLGRLLCWSLGAGMATAAVDITVAPSAPWWHILWPLPWYATCASVLGWALLRAREKSLSGRDGDDDPGNYEDVYAEWDQAA</sequence>
<proteinExistence type="predicted"/>
<keyword evidence="3" id="KW-1185">Reference proteome</keyword>
<evidence type="ECO:0008006" key="4">
    <source>
        <dbReference type="Google" id="ProtNLM"/>
    </source>
</evidence>
<feature type="transmembrane region" description="Helical" evidence="1">
    <location>
        <begin position="21"/>
        <end position="42"/>
    </location>
</feature>
<dbReference type="RefSeq" id="WP_398658430.1">
    <property type="nucleotide sequence ID" value="NZ_JBITDC010000009.1"/>
</dbReference>
<accession>A0ABW7Y7E6</accession>
<keyword evidence="1" id="KW-0812">Transmembrane</keyword>
<reference evidence="2 3" key="1">
    <citation type="submission" date="2024-10" db="EMBL/GenBank/DDBJ databases">
        <title>The Natural Products Discovery Center: Release of the First 8490 Sequenced Strains for Exploring Actinobacteria Biosynthetic Diversity.</title>
        <authorList>
            <person name="Kalkreuter E."/>
            <person name="Kautsar S.A."/>
            <person name="Yang D."/>
            <person name="Bader C.D."/>
            <person name="Teijaro C.N."/>
            <person name="Fluegel L."/>
            <person name="Davis C.M."/>
            <person name="Simpson J.R."/>
            <person name="Lauterbach L."/>
            <person name="Steele A.D."/>
            <person name="Gui C."/>
            <person name="Meng S."/>
            <person name="Li G."/>
            <person name="Viehrig K."/>
            <person name="Ye F."/>
            <person name="Su P."/>
            <person name="Kiefer A.F."/>
            <person name="Nichols A."/>
            <person name="Cepeda A.J."/>
            <person name="Yan W."/>
            <person name="Fan B."/>
            <person name="Jiang Y."/>
            <person name="Adhikari A."/>
            <person name="Zheng C.-J."/>
            <person name="Schuster L."/>
            <person name="Cowan T.M."/>
            <person name="Smanski M.J."/>
            <person name="Chevrette M.G."/>
            <person name="De Carvalho L.P.S."/>
            <person name="Shen B."/>
        </authorList>
    </citation>
    <scope>NUCLEOTIDE SEQUENCE [LARGE SCALE GENOMIC DNA]</scope>
    <source>
        <strain evidence="2 3">NPDC051599</strain>
    </source>
</reference>
<evidence type="ECO:0000313" key="2">
    <source>
        <dbReference type="EMBL" id="MFI5677837.1"/>
    </source>
</evidence>
<dbReference type="EMBL" id="JBITDC010000009">
    <property type="protein sequence ID" value="MFI5677837.1"/>
    <property type="molecule type" value="Genomic_DNA"/>
</dbReference>